<evidence type="ECO:0000256" key="2">
    <source>
        <dbReference type="ARBA" id="ARBA00008954"/>
    </source>
</evidence>
<dbReference type="Proteomes" id="UP000288168">
    <property type="component" value="Unassembled WGS sequence"/>
</dbReference>
<evidence type="ECO:0000313" key="5">
    <source>
        <dbReference type="EMBL" id="RSL40598.1"/>
    </source>
</evidence>
<dbReference type="AlphaFoldDB" id="A0A428NII9"/>
<proteinExistence type="inferred from homology"/>
<organism evidence="5 6">
    <name type="scientific">Fusarium duplospermum</name>
    <dbReference type="NCBI Taxonomy" id="1325734"/>
    <lineage>
        <taxon>Eukaryota</taxon>
        <taxon>Fungi</taxon>
        <taxon>Dikarya</taxon>
        <taxon>Ascomycota</taxon>
        <taxon>Pezizomycotina</taxon>
        <taxon>Sordariomycetes</taxon>
        <taxon>Hypocreomycetidae</taxon>
        <taxon>Hypocreales</taxon>
        <taxon>Nectriaceae</taxon>
        <taxon>Fusarium</taxon>
        <taxon>Fusarium solani species complex</taxon>
    </lineage>
</organism>
<keyword evidence="4" id="KW-0808">Transferase</keyword>
<sequence length="90" mass="10071">MAFWPLPSLGSTEHPIFTQPSSAVKSPDIVSTLVNRAAIGFLPSSKWIRLMKDSLGNVASRGLKEVFTAQSVSEAREFAYKVSFMYYRRL</sequence>
<comment type="similarity">
    <text evidence="2">Belongs to the class-III pyridoxal-phosphate-dependent aminotransferase family.</text>
</comment>
<dbReference type="InterPro" id="IPR015421">
    <property type="entry name" value="PyrdxlP-dep_Trfase_major"/>
</dbReference>
<dbReference type="Gene3D" id="3.40.640.10">
    <property type="entry name" value="Type I PLP-dependent aspartate aminotransferase-like (Major domain)"/>
    <property type="match status" value="1"/>
</dbReference>
<dbReference type="GO" id="GO:0005739">
    <property type="term" value="C:mitochondrion"/>
    <property type="evidence" value="ECO:0007669"/>
    <property type="project" value="TreeGrafter"/>
</dbReference>
<protein>
    <submittedName>
        <fullName evidence="5">Uncharacterized protein</fullName>
    </submittedName>
</protein>
<evidence type="ECO:0000256" key="3">
    <source>
        <dbReference type="ARBA" id="ARBA00022576"/>
    </source>
</evidence>
<keyword evidence="3" id="KW-0032">Aminotransferase</keyword>
<comment type="cofactor">
    <cofactor evidence="1">
        <name>pyridoxal 5'-phosphate</name>
        <dbReference type="ChEBI" id="CHEBI:597326"/>
    </cofactor>
</comment>
<dbReference type="GO" id="GO:0008483">
    <property type="term" value="F:transaminase activity"/>
    <property type="evidence" value="ECO:0007669"/>
    <property type="project" value="UniProtKB-KW"/>
</dbReference>
<feature type="non-terminal residue" evidence="5">
    <location>
        <position position="90"/>
    </location>
</feature>
<name>A0A428NII9_9HYPO</name>
<keyword evidence="6" id="KW-1185">Reference proteome</keyword>
<dbReference type="GO" id="GO:0030170">
    <property type="term" value="F:pyridoxal phosphate binding"/>
    <property type="evidence" value="ECO:0007669"/>
    <property type="project" value="TreeGrafter"/>
</dbReference>
<evidence type="ECO:0000256" key="4">
    <source>
        <dbReference type="ARBA" id="ARBA00022679"/>
    </source>
</evidence>
<dbReference type="GO" id="GO:0009450">
    <property type="term" value="P:gamma-aminobutyric acid catabolic process"/>
    <property type="evidence" value="ECO:0007669"/>
    <property type="project" value="TreeGrafter"/>
</dbReference>
<evidence type="ECO:0000313" key="6">
    <source>
        <dbReference type="Proteomes" id="UP000288168"/>
    </source>
</evidence>
<accession>A0A428NII9</accession>
<dbReference type="PANTHER" id="PTHR43206:SF1">
    <property type="entry name" value="4-AMINOBUTYRATE AMINOTRANSFERASE, MITOCHONDRIAL"/>
    <property type="match status" value="1"/>
</dbReference>
<gene>
    <name evidence="5" type="ORF">CEP54_016073</name>
</gene>
<dbReference type="PANTHER" id="PTHR43206">
    <property type="entry name" value="AMINOTRANSFERASE"/>
    <property type="match status" value="1"/>
</dbReference>
<reference evidence="5 6" key="1">
    <citation type="submission" date="2017-06" db="EMBL/GenBank/DDBJ databases">
        <title>Comparative genomic analysis of Ambrosia Fusariam Clade fungi.</title>
        <authorList>
            <person name="Stajich J.E."/>
            <person name="Carrillo J."/>
            <person name="Kijimoto T."/>
            <person name="Eskalen A."/>
            <person name="O'Donnell K."/>
            <person name="Kasson M."/>
        </authorList>
    </citation>
    <scope>NUCLEOTIDE SEQUENCE [LARGE SCALE GENOMIC DNA]</scope>
    <source>
        <strain evidence="5 6">NRRL62584</strain>
    </source>
</reference>
<evidence type="ECO:0000256" key="1">
    <source>
        <dbReference type="ARBA" id="ARBA00001933"/>
    </source>
</evidence>
<dbReference type="STRING" id="1325734.A0A428NII9"/>
<dbReference type="EMBL" id="NKCI01000485">
    <property type="protein sequence ID" value="RSL40598.1"/>
    <property type="molecule type" value="Genomic_DNA"/>
</dbReference>
<comment type="caution">
    <text evidence="5">The sequence shown here is derived from an EMBL/GenBank/DDBJ whole genome shotgun (WGS) entry which is preliminary data.</text>
</comment>